<organism evidence="2 3">
    <name type="scientific">Priestia megaterium</name>
    <name type="common">Bacillus megaterium</name>
    <dbReference type="NCBI Taxonomy" id="1404"/>
    <lineage>
        <taxon>Bacteria</taxon>
        <taxon>Bacillati</taxon>
        <taxon>Bacillota</taxon>
        <taxon>Bacilli</taxon>
        <taxon>Bacillales</taxon>
        <taxon>Bacillaceae</taxon>
        <taxon>Priestia</taxon>
    </lineage>
</organism>
<evidence type="ECO:0000256" key="1">
    <source>
        <dbReference type="SAM" id="MobiDB-lite"/>
    </source>
</evidence>
<dbReference type="Proteomes" id="UP001165240">
    <property type="component" value="Unassembled WGS sequence"/>
</dbReference>
<protein>
    <submittedName>
        <fullName evidence="2">Uncharacterized protein</fullName>
    </submittedName>
</protein>
<sequence>MGVEAKLKTLDIQKTLGEVTLSDGEKLPVPKLSMLKIIQIVKFLGVDGAKIYSQAREVLIDDSYDQIEKYAVILESIQESQVMRIFSIILDIEDDEALALDINESLDVLLVLGENLDFEKTFTQVRQLMKKLFNKELPDFKELIDRAFPEVPMDSVKGETSEEVTEEEPEKEEVSA</sequence>
<feature type="compositionally biased region" description="Acidic residues" evidence="1">
    <location>
        <begin position="161"/>
        <end position="176"/>
    </location>
</feature>
<comment type="caution">
    <text evidence="2">The sequence shown here is derived from an EMBL/GenBank/DDBJ whole genome shotgun (WGS) entry which is preliminary data.</text>
</comment>
<dbReference type="EMBL" id="BSYK01000001">
    <property type="protein sequence ID" value="GMG71822.1"/>
    <property type="molecule type" value="Genomic_DNA"/>
</dbReference>
<gene>
    <name evidence="2" type="ORF">ShirakiTB12_02900</name>
</gene>
<evidence type="ECO:0000313" key="3">
    <source>
        <dbReference type="Proteomes" id="UP001165240"/>
    </source>
</evidence>
<feature type="region of interest" description="Disordered" evidence="1">
    <location>
        <begin position="152"/>
        <end position="176"/>
    </location>
</feature>
<dbReference type="AlphaFoldDB" id="A0AAX6BDI9"/>
<dbReference type="RefSeq" id="WP_205663798.1">
    <property type="nucleotide sequence ID" value="NZ_BSYK01000001.1"/>
</dbReference>
<proteinExistence type="predicted"/>
<name>A0AAX6BDI9_PRIMG</name>
<accession>A0AAX6BDI9</accession>
<reference evidence="2" key="1">
    <citation type="journal article" date="2024" name="Appl Microbiol">
        <title>Effect of kuratsuki Bacillus and Priestia on Taste of Sake.</title>
        <authorList>
            <person name="Kobayashi K."/>
            <person name="Nishida H."/>
        </authorList>
    </citation>
    <scope>NUCLEOTIDE SEQUENCE</scope>
    <source>
        <strain evidence="2">B-12</strain>
    </source>
</reference>
<evidence type="ECO:0000313" key="2">
    <source>
        <dbReference type="EMBL" id="GMG71822.1"/>
    </source>
</evidence>